<dbReference type="InterPro" id="IPR001753">
    <property type="entry name" value="Enoyl-CoA_hydra/iso"/>
</dbReference>
<dbReference type="PANTHER" id="PTHR43459:SF1">
    <property type="entry name" value="EG:BACN32G11.4 PROTEIN"/>
    <property type="match status" value="1"/>
</dbReference>
<keyword evidence="4" id="KW-1185">Reference proteome</keyword>
<dbReference type="InterPro" id="IPR029045">
    <property type="entry name" value="ClpP/crotonase-like_dom_sf"/>
</dbReference>
<dbReference type="EMBL" id="QXDC01000004">
    <property type="protein sequence ID" value="RIA37971.1"/>
    <property type="molecule type" value="Genomic_DNA"/>
</dbReference>
<dbReference type="SUPFAM" id="SSF52096">
    <property type="entry name" value="ClpP/crotonase"/>
    <property type="match status" value="1"/>
</dbReference>
<dbReference type="GO" id="GO:0003824">
    <property type="term" value="F:catalytic activity"/>
    <property type="evidence" value="ECO:0007669"/>
    <property type="project" value="InterPro"/>
</dbReference>
<comment type="caution">
    <text evidence="3">The sequence shown here is derived from an EMBL/GenBank/DDBJ whole genome shotgun (WGS) entry which is preliminary data.</text>
</comment>
<dbReference type="CDD" id="cd06558">
    <property type="entry name" value="crotonase-like"/>
    <property type="match status" value="1"/>
</dbReference>
<evidence type="ECO:0000313" key="4">
    <source>
        <dbReference type="Proteomes" id="UP000266568"/>
    </source>
</evidence>
<dbReference type="PANTHER" id="PTHR43459">
    <property type="entry name" value="ENOYL-COA HYDRATASE"/>
    <property type="match status" value="1"/>
</dbReference>
<evidence type="ECO:0000313" key="3">
    <source>
        <dbReference type="EMBL" id="RIA37971.1"/>
    </source>
</evidence>
<dbReference type="Proteomes" id="UP000266568">
    <property type="component" value="Unassembled WGS sequence"/>
</dbReference>
<evidence type="ECO:0000256" key="2">
    <source>
        <dbReference type="RuleBase" id="RU003707"/>
    </source>
</evidence>
<accession>A0A397NX44</accession>
<comment type="similarity">
    <text evidence="1 2">Belongs to the enoyl-CoA hydratase/isomerase family.</text>
</comment>
<protein>
    <submittedName>
        <fullName evidence="3">Enoyl-CoA hydratase</fullName>
    </submittedName>
</protein>
<dbReference type="OrthoDB" id="9777711at2"/>
<dbReference type="PROSITE" id="PS00166">
    <property type="entry name" value="ENOYL_COA_HYDRATASE"/>
    <property type="match status" value="1"/>
</dbReference>
<dbReference type="Gene3D" id="3.90.226.10">
    <property type="entry name" value="2-enoyl-CoA Hydratase, Chain A, domain 1"/>
    <property type="match status" value="1"/>
</dbReference>
<proteinExistence type="inferred from homology"/>
<dbReference type="RefSeq" id="WP_119037203.1">
    <property type="nucleotide sequence ID" value="NZ_QXDC01000004.1"/>
</dbReference>
<dbReference type="InterPro" id="IPR018376">
    <property type="entry name" value="Enoyl-CoA_hyd/isom_CS"/>
</dbReference>
<organism evidence="3 4">
    <name type="scientific">Hephaestia caeni</name>
    <dbReference type="NCBI Taxonomy" id="645617"/>
    <lineage>
        <taxon>Bacteria</taxon>
        <taxon>Pseudomonadati</taxon>
        <taxon>Pseudomonadota</taxon>
        <taxon>Alphaproteobacteria</taxon>
        <taxon>Sphingomonadales</taxon>
        <taxon>Sphingomonadaceae</taxon>
        <taxon>Hephaestia</taxon>
    </lineage>
</organism>
<sequence length="257" mass="26847">MASLVRTEQRGAVAIVSLDDPQNLNALSIPMLDELSSCLADAAATARAIVLRGEGRAFCAGFNIGPDLDVQAPGFDAGAVLETHLNPLMLQLRALPVPIVAAVRGTAAGAGASLALAADLVVAGAQSAFLQAFRHVGLVPDAGASWLLARTVGRVRAMELTLLGGRLDAPTALEWGLVNRVVVDEAVDSCALELAERLAEGPSAALARTREAIWTALEAPLAEQLDTERRFQGEAGGLADFHEGVAAFREKRKPRFA</sequence>
<dbReference type="AlphaFoldDB" id="A0A397NX44"/>
<evidence type="ECO:0000256" key="1">
    <source>
        <dbReference type="ARBA" id="ARBA00005254"/>
    </source>
</evidence>
<gene>
    <name evidence="3" type="ORF">DFR49_3861</name>
</gene>
<dbReference type="InterPro" id="IPR014748">
    <property type="entry name" value="Enoyl-CoA_hydra_C"/>
</dbReference>
<name>A0A397NX44_9SPHN</name>
<dbReference type="Pfam" id="PF00378">
    <property type="entry name" value="ECH_1"/>
    <property type="match status" value="1"/>
</dbReference>
<dbReference type="Gene3D" id="1.10.12.10">
    <property type="entry name" value="Lyase 2-enoyl-coa Hydratase, Chain A, domain 2"/>
    <property type="match status" value="1"/>
</dbReference>
<reference evidence="3 4" key="1">
    <citation type="submission" date="2018-08" db="EMBL/GenBank/DDBJ databases">
        <title>Genomic Encyclopedia of Type Strains, Phase IV (KMG-IV): sequencing the most valuable type-strain genomes for metagenomic binning, comparative biology and taxonomic classification.</title>
        <authorList>
            <person name="Goeker M."/>
        </authorList>
    </citation>
    <scope>NUCLEOTIDE SEQUENCE [LARGE SCALE GENOMIC DNA]</scope>
    <source>
        <strain evidence="3 4">DSM 25527</strain>
    </source>
</reference>